<dbReference type="SMART" id="SM00382">
    <property type="entry name" value="AAA"/>
    <property type="match status" value="1"/>
</dbReference>
<keyword evidence="1" id="KW-0547">Nucleotide-binding</keyword>
<reference evidence="4 5" key="1">
    <citation type="submission" date="2023-04" db="EMBL/GenBank/DDBJ databases">
        <title>Spirochaete genome identified in red abalone sample constitutes a novel genus.</title>
        <authorList>
            <person name="Sharma S.P."/>
            <person name="Purcell C.M."/>
            <person name="Hyde J.R."/>
            <person name="Severin A.J."/>
        </authorList>
    </citation>
    <scope>NUCLEOTIDE SEQUENCE [LARGE SCALE GENOMIC DNA]</scope>
    <source>
        <strain evidence="4 5">SP-2023</strain>
    </source>
</reference>
<evidence type="ECO:0000256" key="1">
    <source>
        <dbReference type="ARBA" id="ARBA00022741"/>
    </source>
</evidence>
<dbReference type="SUPFAM" id="SSF52540">
    <property type="entry name" value="P-loop containing nucleoside triphosphate hydrolases"/>
    <property type="match status" value="1"/>
</dbReference>
<dbReference type="InterPro" id="IPR027417">
    <property type="entry name" value="P-loop_NTPase"/>
</dbReference>
<dbReference type="EMBL" id="CP123443">
    <property type="protein sequence ID" value="WGK68802.1"/>
    <property type="molecule type" value="Genomic_DNA"/>
</dbReference>
<dbReference type="CDD" id="cd00009">
    <property type="entry name" value="AAA"/>
    <property type="match status" value="1"/>
</dbReference>
<evidence type="ECO:0000256" key="2">
    <source>
        <dbReference type="ARBA" id="ARBA00022840"/>
    </source>
</evidence>
<keyword evidence="5" id="KW-1185">Reference proteome</keyword>
<proteinExistence type="predicted"/>
<keyword evidence="2" id="KW-0067">ATP-binding</keyword>
<dbReference type="PROSITE" id="PS50045">
    <property type="entry name" value="SIGMA54_INTERACT_4"/>
    <property type="match status" value="1"/>
</dbReference>
<gene>
    <name evidence="4" type="ORF">P0082_09975</name>
</gene>
<sequence>MGDAQVLLCWHSARAGNDVLVNAIKSLKKRKVLITKVLLLTQSEHKIDLSGLQDDVQKVQVEPVALELEDPTDHRIIYNRMIEHVLPKLKALSALHINVSPGTPAMHAVWLILHAGGRFPAGTKLWSSQKSPETKRNSIKEVQFPITTYLSEIRALQKSDNSFAIYEIESKSADRRRAFDSVKRFSSLTGLPFLVIGERGIGKTRVIETVVKTIKQKDVTTLACGSLDSNVVDSVLFGHKKGAFTGADTERDGLLKTADKGVLFLDEIQDLPQSVQRKLVRVLQDSHRKYRPVGSDDEISVTFDLICASNRPLAELSETLDKDFFDRISMLTTTLPPLRNCREDLLTDWQNVWAELRVSDSLPSTAPITKEIQDFLYTSDLPGNLRDLQRLVCLIMAYWQDNDSSNCISTALQEFSHHYSTRENTVRMNGISPTMGLSRSQLLNQFKKQLALESKSKFGTWRKAAAAMSCDEKTLRQDAGLPD</sequence>
<dbReference type="Proteomes" id="UP001228690">
    <property type="component" value="Chromosome"/>
</dbReference>
<dbReference type="InterPro" id="IPR003593">
    <property type="entry name" value="AAA+_ATPase"/>
</dbReference>
<name>A0ABY8MFN0_9SPIO</name>
<dbReference type="RefSeq" id="WP_326926988.1">
    <property type="nucleotide sequence ID" value="NZ_CP123443.1"/>
</dbReference>
<feature type="domain" description="Sigma-54 factor interaction" evidence="3">
    <location>
        <begin position="168"/>
        <end position="397"/>
    </location>
</feature>
<accession>A0ABY8MFN0</accession>
<dbReference type="InterPro" id="IPR002078">
    <property type="entry name" value="Sigma_54_int"/>
</dbReference>
<dbReference type="PANTHER" id="PTHR32071:SF13">
    <property type="entry name" value="RESPONSE REGULATOR HSFA"/>
    <property type="match status" value="1"/>
</dbReference>
<evidence type="ECO:0000313" key="5">
    <source>
        <dbReference type="Proteomes" id="UP001228690"/>
    </source>
</evidence>
<protein>
    <submittedName>
        <fullName evidence="4">Sigma 54-interacting transcriptional regulator</fullName>
    </submittedName>
</protein>
<organism evidence="4 5">
    <name type="scientific">Candidatus Haliotispira prima</name>
    <dbReference type="NCBI Taxonomy" id="3034016"/>
    <lineage>
        <taxon>Bacteria</taxon>
        <taxon>Pseudomonadati</taxon>
        <taxon>Spirochaetota</taxon>
        <taxon>Spirochaetia</taxon>
        <taxon>Spirochaetales</taxon>
        <taxon>Spirochaetaceae</taxon>
        <taxon>Candidatus Haliotispira</taxon>
    </lineage>
</organism>
<evidence type="ECO:0000313" key="4">
    <source>
        <dbReference type="EMBL" id="WGK68802.1"/>
    </source>
</evidence>
<dbReference type="Gene3D" id="3.40.50.300">
    <property type="entry name" value="P-loop containing nucleotide triphosphate hydrolases"/>
    <property type="match status" value="1"/>
</dbReference>
<dbReference type="PANTHER" id="PTHR32071">
    <property type="entry name" value="TRANSCRIPTIONAL REGULATORY PROTEIN"/>
    <property type="match status" value="1"/>
</dbReference>
<dbReference type="Pfam" id="PF00158">
    <property type="entry name" value="Sigma54_activat"/>
    <property type="match status" value="1"/>
</dbReference>
<evidence type="ECO:0000259" key="3">
    <source>
        <dbReference type="PROSITE" id="PS50045"/>
    </source>
</evidence>